<feature type="transmembrane region" description="Helical" evidence="1">
    <location>
        <begin position="295"/>
        <end position="313"/>
    </location>
</feature>
<name>A0A1Q8RUI3_9PEZI</name>
<organism evidence="2 3">
    <name type="scientific">Colletotrichum chlorophyti</name>
    <dbReference type="NCBI Taxonomy" id="708187"/>
    <lineage>
        <taxon>Eukaryota</taxon>
        <taxon>Fungi</taxon>
        <taxon>Dikarya</taxon>
        <taxon>Ascomycota</taxon>
        <taxon>Pezizomycotina</taxon>
        <taxon>Sordariomycetes</taxon>
        <taxon>Hypocreomycetidae</taxon>
        <taxon>Glomerellales</taxon>
        <taxon>Glomerellaceae</taxon>
        <taxon>Colletotrichum</taxon>
    </lineage>
</organism>
<keyword evidence="3" id="KW-1185">Reference proteome</keyword>
<accession>A0A1Q8RUI3</accession>
<gene>
    <name evidence="2" type="ORF">CCHL11_00164</name>
</gene>
<dbReference type="OrthoDB" id="72269at2759"/>
<evidence type="ECO:0000256" key="1">
    <source>
        <dbReference type="SAM" id="Phobius"/>
    </source>
</evidence>
<sequence>MARVVFTVVFACIFYLAKAGIYDLAVANGILKQDLPQDLIHFTSLKPLDTLLTVLVRFFQPIAEGNDLSLSLFSVFMAGQLFAVYILTVVEGLRAGNRGKLISYTTFWGMLWQLMTIGMTTPFYYLVYLYTSPIPDAQSDALAAAIAVDPLDASAVNTAVTLGAVIPTVLLGLPSPRLIAPHTQEILLAIWQAFPLWSAVAQVVVTKFHSVTNTVPKTTRQKAGSEIARLRGIYAYGLTLAASTYFGVLCFVFWDAKWGPEAALTMLGNVFRPMSPWGLARAASAEKGSLALLQWDAYCSSLAVWAWIAYLAYKRGGFARLIVDLVKLVAWTPVVGPGGAAVAVVWGRDVELARATGGKLKSG</sequence>
<reference evidence="2 3" key="1">
    <citation type="submission" date="2016-11" db="EMBL/GenBank/DDBJ databases">
        <title>Draft Genome Assembly of Colletotrichum chlorophyti a pathogen of herbaceous plants.</title>
        <authorList>
            <person name="Gan P."/>
            <person name="Narusaka M."/>
            <person name="Tsushima A."/>
            <person name="Narusaka Y."/>
            <person name="Takano Y."/>
            <person name="Shirasu K."/>
        </authorList>
    </citation>
    <scope>NUCLEOTIDE SEQUENCE [LARGE SCALE GENOMIC DNA]</scope>
    <source>
        <strain evidence="2 3">NTL11</strain>
    </source>
</reference>
<dbReference type="AlphaFoldDB" id="A0A1Q8RUI3"/>
<feature type="transmembrane region" description="Helical" evidence="1">
    <location>
        <begin position="325"/>
        <end position="346"/>
    </location>
</feature>
<evidence type="ECO:0000313" key="2">
    <source>
        <dbReference type="EMBL" id="OLN87890.1"/>
    </source>
</evidence>
<protein>
    <submittedName>
        <fullName evidence="2">Uncharacterized protein</fullName>
    </submittedName>
</protein>
<keyword evidence="1" id="KW-1133">Transmembrane helix</keyword>
<feature type="transmembrane region" description="Helical" evidence="1">
    <location>
        <begin position="111"/>
        <end position="131"/>
    </location>
</feature>
<dbReference type="EMBL" id="MPGH01000088">
    <property type="protein sequence ID" value="OLN87890.1"/>
    <property type="molecule type" value="Genomic_DNA"/>
</dbReference>
<dbReference type="Proteomes" id="UP000186583">
    <property type="component" value="Unassembled WGS sequence"/>
</dbReference>
<comment type="caution">
    <text evidence="2">The sequence shown here is derived from an EMBL/GenBank/DDBJ whole genome shotgun (WGS) entry which is preliminary data.</text>
</comment>
<feature type="transmembrane region" description="Helical" evidence="1">
    <location>
        <begin position="233"/>
        <end position="254"/>
    </location>
</feature>
<feature type="transmembrane region" description="Helical" evidence="1">
    <location>
        <begin position="68"/>
        <end position="90"/>
    </location>
</feature>
<keyword evidence="1" id="KW-0472">Membrane</keyword>
<keyword evidence="1" id="KW-0812">Transmembrane</keyword>
<proteinExistence type="predicted"/>
<dbReference type="STRING" id="708187.A0A1Q8RUI3"/>
<evidence type="ECO:0000313" key="3">
    <source>
        <dbReference type="Proteomes" id="UP000186583"/>
    </source>
</evidence>